<evidence type="ECO:0000313" key="3">
    <source>
        <dbReference type="EMBL" id="SIT03352.1"/>
    </source>
</evidence>
<feature type="domain" description="Conserved hypothetical protein CHP02679 N terminus" evidence="2">
    <location>
        <begin position="34"/>
        <end position="261"/>
    </location>
</feature>
<dbReference type="OrthoDB" id="1661308at2"/>
<name>A0A1N7NYG2_9BACL</name>
<proteinExistence type="predicted"/>
<dbReference type="Pfam" id="PF11796">
    <property type="entry name" value="DUF3323"/>
    <property type="match status" value="1"/>
</dbReference>
<organism evidence="3 4">
    <name type="scientific">Alicyclobacillus vulcanalis</name>
    <dbReference type="NCBI Taxonomy" id="252246"/>
    <lineage>
        <taxon>Bacteria</taxon>
        <taxon>Bacillati</taxon>
        <taxon>Bacillota</taxon>
        <taxon>Bacilli</taxon>
        <taxon>Bacillales</taxon>
        <taxon>Alicyclobacillaceae</taxon>
        <taxon>Alicyclobacillus</taxon>
    </lineage>
</organism>
<dbReference type="Pfam" id="PF09664">
    <property type="entry name" value="DUF2399"/>
    <property type="match status" value="1"/>
</dbReference>
<reference evidence="4" key="1">
    <citation type="submission" date="2017-01" db="EMBL/GenBank/DDBJ databases">
        <authorList>
            <person name="Varghese N."/>
            <person name="Submissions S."/>
        </authorList>
    </citation>
    <scope>NUCLEOTIDE SEQUENCE [LARGE SCALE GENOMIC DNA]</scope>
    <source>
        <strain evidence="4">DSM 16176</strain>
    </source>
</reference>
<sequence>MSDAGALIRDALLKPALTRLWDAVRSKYESLGRARGNVILSDATPDEQEAIGALLGINLFGQTRIQVPLARLEAALLQSRFQLTLGEALAALFGEVVTREGARTERERTERAFRAYLAAIAGDHAPWLEAVCDGRAPGRSLVADWRKQFAEIGRVPHLEDVLRVLSALDPPPDPPVRLPILAARYLGDPHALDRTNPAGKMLFAWLAWRYGGMDADEPDSVDDADGPAQDEGTSETVRAFGLRAGIRLDDLSPVVHVANWPGTDERPMVFTLALLERAPLQQIPPRLLVVENPAVFAELAERARAPVVCSYGWPNAAVLRLFDAATSAGAVLWYSGDFDLGGLRIGRSLWQRYGRQWVPWRFDSAMYTSCVSFGRVPLSEGERSQLARLQGSLWDPELALRMQAGGVKVFQEQFVDALVQDAADVAAEPR</sequence>
<dbReference type="STRING" id="252246.SAMN05421799_11071"/>
<dbReference type="NCBIfam" id="TIGR02679">
    <property type="entry name" value="TIGR02679 family protein"/>
    <property type="match status" value="1"/>
</dbReference>
<dbReference type="AlphaFoldDB" id="A0A1N7NYG2"/>
<evidence type="ECO:0000259" key="1">
    <source>
        <dbReference type="Pfam" id="PF09664"/>
    </source>
</evidence>
<evidence type="ECO:0000313" key="4">
    <source>
        <dbReference type="Proteomes" id="UP000186156"/>
    </source>
</evidence>
<protein>
    <submittedName>
        <fullName evidence="3">TIGR02679 family protein</fullName>
    </submittedName>
</protein>
<dbReference type="InterPro" id="IPR024465">
    <property type="entry name" value="DUF2399"/>
</dbReference>
<accession>A0A1N7NYG2</accession>
<dbReference type="EMBL" id="FTOO01000010">
    <property type="protein sequence ID" value="SIT03352.1"/>
    <property type="molecule type" value="Genomic_DNA"/>
</dbReference>
<dbReference type="RefSeq" id="WP_076348265.1">
    <property type="nucleotide sequence ID" value="NZ_FTOO01000010.1"/>
</dbReference>
<gene>
    <name evidence="3" type="ORF">SAMN05421799_11071</name>
</gene>
<dbReference type="Proteomes" id="UP000186156">
    <property type="component" value="Unassembled WGS sequence"/>
</dbReference>
<dbReference type="InterPro" id="IPR013495">
    <property type="entry name" value="CHP02679"/>
</dbReference>
<evidence type="ECO:0000259" key="2">
    <source>
        <dbReference type="Pfam" id="PF11796"/>
    </source>
</evidence>
<dbReference type="InterPro" id="IPR024466">
    <property type="entry name" value="CHP02679_N"/>
</dbReference>
<feature type="domain" description="DUF2399" evidence="1">
    <location>
        <begin position="271"/>
        <end position="421"/>
    </location>
</feature>
<keyword evidence="4" id="KW-1185">Reference proteome</keyword>